<accession>C5MJD0</accession>
<dbReference type="GO" id="GO:0016926">
    <property type="term" value="P:protein desumoylation"/>
    <property type="evidence" value="ECO:0007669"/>
    <property type="project" value="UniProtKB-ARBA"/>
</dbReference>
<feature type="domain" description="Ubiquitin-like protease family profile" evidence="6">
    <location>
        <begin position="338"/>
        <end position="580"/>
    </location>
</feature>
<name>C5MJD0_CANTT</name>
<keyword evidence="2" id="KW-0645">Protease</keyword>
<evidence type="ECO:0000256" key="4">
    <source>
        <dbReference type="ARBA" id="ARBA00022807"/>
    </source>
</evidence>
<protein>
    <recommendedName>
        <fullName evidence="6">Ubiquitin-like protease family profile domain-containing protein</fullName>
    </recommendedName>
</protein>
<gene>
    <name evidence="7" type="ORF">CTRG_06173</name>
</gene>
<feature type="region of interest" description="Disordered" evidence="5">
    <location>
        <begin position="636"/>
        <end position="665"/>
    </location>
</feature>
<feature type="compositionally biased region" description="Basic and acidic residues" evidence="5">
    <location>
        <begin position="636"/>
        <end position="650"/>
    </location>
</feature>
<feature type="compositionally biased region" description="Acidic residues" evidence="5">
    <location>
        <begin position="457"/>
        <end position="467"/>
    </location>
</feature>
<dbReference type="GO" id="GO:0006508">
    <property type="term" value="P:proteolysis"/>
    <property type="evidence" value="ECO:0007669"/>
    <property type="project" value="UniProtKB-KW"/>
</dbReference>
<proteinExistence type="inferred from homology"/>
<keyword evidence="8" id="KW-1185">Reference proteome</keyword>
<evidence type="ECO:0000313" key="7">
    <source>
        <dbReference type="EMBL" id="EER30133.1"/>
    </source>
</evidence>
<feature type="compositionally biased region" description="Polar residues" evidence="5">
    <location>
        <begin position="475"/>
        <end position="487"/>
    </location>
</feature>
<comment type="similarity">
    <text evidence="1">Belongs to the peptidase C48 family.</text>
</comment>
<sequence>MSDLKKRDYPSLRRKGASVGGGGSFKPINTLANSNRVIAVPESDLSQKTPLEISRTRLIENTSPLGDPNRSIERAQVCRERLSGLNSRPSLAKHGSSKVDSSTIVDCMGSSIDLELQGLNTPPTTSVDLKSVRVGNRDYIRYNGRASLSLGITENGKFLCIYSEDIPKSGYIINIDTQLKSLSFASSSIIIEIKDLKETIVAAHHGIDEDIRKYFQIHPSDKVDPSKTLADSALHKLDKTVEVLEDVIDPSYIGKRDERVGDKNEAVLDDVLGRLRTRHAKKAYWDKVVQGEIPNTEVEVVNSKETESIFVDDDYVSWEVPAKFNPDLQYTFPDGKLFRVSDSDFATLYNNSWINDAVMDFCIKFDIEEAISAGVVGRNEIHAFNSFFYTKLNSKSTSNGEPQYYQNIKRWVQKLDFMTIPYLIMPVNENHHWYCCIIRGLPNLLKAALKKKTVEIDPELTEEETENESSQTVTPDMQQQDMASSDTVNKDSQEISPESSETDSQEKPKKECAEIFVFDSLGLRRDNVKNPLKSFIIDYCKDKYDVEIPKDHIRVIAARVPRQNNYNDCGIHVIYNVSKWLFNLETCESLWRKHQHAIQRSIFVAEERNNMRRFWIDKFIALHSQQQSMVSITAEKDSSDMIQESEEKNSNTRSVISGKSDRVAVADDDDDDDIIEIIEEKKIQPSPSSNDGVASRTRNSGNQGQRQKFENNFLNETYGGKNIPRHVVDTLNELLPQRTLQLEMNIRKHIQNYINDSKWIVSSEEEKKKQFVDQFWALMKESDKENRPKNKAFKIEEQVATAVSQLSITPSTFFTKKSDSCGKKLFDKDTVDFLTEKSTAKEQTQSAKTDEDQILQKEHNNNADEIIECFEIDKMKAQTSPNTEAVKNSKVAKNVVSSGITRAKDRERAEAYVSVLSAPGPSSPKRRRLE</sequence>
<reference evidence="7 8" key="1">
    <citation type="journal article" date="2009" name="Nature">
        <title>Evolution of pathogenicity and sexual reproduction in eight Candida genomes.</title>
        <authorList>
            <person name="Butler G."/>
            <person name="Rasmussen M.D."/>
            <person name="Lin M.F."/>
            <person name="Santos M.A."/>
            <person name="Sakthikumar S."/>
            <person name="Munro C.A."/>
            <person name="Rheinbay E."/>
            <person name="Grabherr M."/>
            <person name="Forche A."/>
            <person name="Reedy J.L."/>
            <person name="Agrafioti I."/>
            <person name="Arnaud M.B."/>
            <person name="Bates S."/>
            <person name="Brown A.J."/>
            <person name="Brunke S."/>
            <person name="Costanzo M.C."/>
            <person name="Fitzpatrick D.A."/>
            <person name="de Groot P.W."/>
            <person name="Harris D."/>
            <person name="Hoyer L.L."/>
            <person name="Hube B."/>
            <person name="Klis F.M."/>
            <person name="Kodira C."/>
            <person name="Lennard N."/>
            <person name="Logue M.E."/>
            <person name="Martin R."/>
            <person name="Neiman A.M."/>
            <person name="Nikolaou E."/>
            <person name="Quail M.A."/>
            <person name="Quinn J."/>
            <person name="Santos M.C."/>
            <person name="Schmitzberger F.F."/>
            <person name="Sherlock G."/>
            <person name="Shah P."/>
            <person name="Silverstein K.A."/>
            <person name="Skrzypek M.S."/>
            <person name="Soll D."/>
            <person name="Staggs R."/>
            <person name="Stansfield I."/>
            <person name="Stumpf M.P."/>
            <person name="Sudbery P.E."/>
            <person name="Srikantha T."/>
            <person name="Zeng Q."/>
            <person name="Berman J."/>
            <person name="Berriman M."/>
            <person name="Heitman J."/>
            <person name="Gow N.A."/>
            <person name="Lorenz M.C."/>
            <person name="Birren B.W."/>
            <person name="Kellis M."/>
            <person name="Cuomo C.A."/>
        </authorList>
    </citation>
    <scope>NUCLEOTIDE SEQUENCE [LARGE SCALE GENOMIC DNA]</scope>
    <source>
        <strain evidence="8">ATCC MYA-3404 / T1</strain>
    </source>
</reference>
<dbReference type="Proteomes" id="UP000002037">
    <property type="component" value="Unassembled WGS sequence"/>
</dbReference>
<dbReference type="PROSITE" id="PS50600">
    <property type="entry name" value="ULP_PROTEASE"/>
    <property type="match status" value="1"/>
</dbReference>
<dbReference type="GO" id="GO:0019783">
    <property type="term" value="F:ubiquitin-like protein peptidase activity"/>
    <property type="evidence" value="ECO:0007669"/>
    <property type="project" value="UniProtKB-ARBA"/>
</dbReference>
<feature type="compositionally biased region" description="Polar residues" evidence="5">
    <location>
        <begin position="685"/>
        <end position="707"/>
    </location>
</feature>
<evidence type="ECO:0000256" key="2">
    <source>
        <dbReference type="ARBA" id="ARBA00022670"/>
    </source>
</evidence>
<evidence type="ECO:0000256" key="5">
    <source>
        <dbReference type="SAM" id="MobiDB-lite"/>
    </source>
</evidence>
<keyword evidence="4" id="KW-0788">Thiol protease</keyword>
<organism evidence="7 8">
    <name type="scientific">Candida tropicalis (strain ATCC MYA-3404 / T1)</name>
    <name type="common">Yeast</name>
    <dbReference type="NCBI Taxonomy" id="294747"/>
    <lineage>
        <taxon>Eukaryota</taxon>
        <taxon>Fungi</taxon>
        <taxon>Dikarya</taxon>
        <taxon>Ascomycota</taxon>
        <taxon>Saccharomycotina</taxon>
        <taxon>Pichiomycetes</taxon>
        <taxon>Debaryomycetaceae</taxon>
        <taxon>Candida/Lodderomyces clade</taxon>
        <taxon>Candida</taxon>
    </lineage>
</organism>
<keyword evidence="3" id="KW-0378">Hydrolase</keyword>
<dbReference type="PANTHER" id="PTHR46915">
    <property type="entry name" value="UBIQUITIN-LIKE PROTEASE 4-RELATED"/>
    <property type="match status" value="1"/>
</dbReference>
<evidence type="ECO:0000313" key="8">
    <source>
        <dbReference type="Proteomes" id="UP000002037"/>
    </source>
</evidence>
<dbReference type="GO" id="GO:0008234">
    <property type="term" value="F:cysteine-type peptidase activity"/>
    <property type="evidence" value="ECO:0007669"/>
    <property type="project" value="UniProtKB-KW"/>
</dbReference>
<dbReference type="Gene3D" id="3.40.395.10">
    <property type="entry name" value="Adenoviral Proteinase, Chain A"/>
    <property type="match status" value="1"/>
</dbReference>
<dbReference type="OrthoDB" id="442460at2759"/>
<dbReference type="RefSeq" id="XP_002546695.1">
    <property type="nucleotide sequence ID" value="XM_002546649.1"/>
</dbReference>
<feature type="region of interest" description="Disordered" evidence="5">
    <location>
        <begin position="457"/>
        <end position="508"/>
    </location>
</feature>
<feature type="region of interest" description="Disordered" evidence="5">
    <location>
        <begin position="1"/>
        <end position="26"/>
    </location>
</feature>
<dbReference type="eggNOG" id="KOG0779">
    <property type="taxonomic scope" value="Eukaryota"/>
</dbReference>
<dbReference type="InterPro" id="IPR038765">
    <property type="entry name" value="Papain-like_cys_pep_sf"/>
</dbReference>
<dbReference type="VEuPathDB" id="FungiDB:CTRG_06173"/>
<dbReference type="PANTHER" id="PTHR46915:SF2">
    <property type="entry name" value="UBIQUITIN-LIKE PROTEASE 4"/>
    <property type="match status" value="1"/>
</dbReference>
<evidence type="ECO:0000256" key="1">
    <source>
        <dbReference type="ARBA" id="ARBA00005234"/>
    </source>
</evidence>
<dbReference type="GeneID" id="8300034"/>
<dbReference type="InterPro" id="IPR003653">
    <property type="entry name" value="Peptidase_C48_C"/>
</dbReference>
<dbReference type="AlphaFoldDB" id="C5MJD0"/>
<dbReference type="EMBL" id="GG692406">
    <property type="protein sequence ID" value="EER30133.1"/>
    <property type="molecule type" value="Genomic_DNA"/>
</dbReference>
<dbReference type="STRING" id="294747.C5MJD0"/>
<evidence type="ECO:0000256" key="3">
    <source>
        <dbReference type="ARBA" id="ARBA00022801"/>
    </source>
</evidence>
<feature type="region of interest" description="Disordered" evidence="5">
    <location>
        <begin position="680"/>
        <end position="707"/>
    </location>
</feature>
<evidence type="ECO:0000259" key="6">
    <source>
        <dbReference type="PROSITE" id="PS50600"/>
    </source>
</evidence>
<dbReference type="Pfam" id="PF02902">
    <property type="entry name" value="Peptidase_C48"/>
    <property type="match status" value="1"/>
</dbReference>
<dbReference type="SUPFAM" id="SSF54001">
    <property type="entry name" value="Cysteine proteinases"/>
    <property type="match status" value="1"/>
</dbReference>
<dbReference type="KEGG" id="ctp:CTRG_06173"/>
<feature type="compositionally biased region" description="Basic and acidic residues" evidence="5">
    <location>
        <begin position="1"/>
        <end position="11"/>
    </location>
</feature>